<dbReference type="GO" id="GO:0070395">
    <property type="term" value="P:lipoteichoic acid biosynthetic process"/>
    <property type="evidence" value="ECO:0007669"/>
    <property type="project" value="UniProtKB-UniRule"/>
</dbReference>
<sequence>MKSTTKQLWLVFGPLLLAIVLCGAFFAYPWSGHRSPAIIQKAAVSLNNNVFKNQNIKTQAFEQRNPKYIPVFGSSELSRMDKYHPATLANKYHNYRLFLFGSRGTQSLPQLFNLATMEPQMKHRKAVMIISPQWFVKPGIERNAFTYYTGTYSDIYWLLAANPQSKYDQYTAQRLIQLTNPTGTLGSGAERIAQGKALSTWQRSVLTIEKRFLANQDRIFSGHFLTPRYENRIKPGMEALPITYNYDQLKHQAAIDKSRASTNNQLGVVNSFYNRQIKGHLKESRGSQKHFSYLQSPEYGDLEVVLNQFAKLHMDVLFVITPVNEKWEQQTGLNMSMYYQTVNKIKYQLQQQGFNNIVDYSHKGNDPSFMNDTIHLGWVGWVDLDQKINTFVNQTIPTPTYRMNDQFLTPTWANLIPTSQHLTNFTNRLH</sequence>
<dbReference type="PATRIC" id="fig|1423742.4.peg.1261"/>
<keyword evidence="3" id="KW-1185">Reference proteome</keyword>
<comment type="similarity">
    <text evidence="1">Belongs to the DltD family.</text>
</comment>
<dbReference type="Proteomes" id="UP000051084">
    <property type="component" value="Unassembled WGS sequence"/>
</dbReference>
<reference evidence="2 3" key="1">
    <citation type="journal article" date="2015" name="Genome Announc.">
        <title>Expanding the biotechnology potential of lactobacilli through comparative genomics of 213 strains and associated genera.</title>
        <authorList>
            <person name="Sun Z."/>
            <person name="Harris H.M."/>
            <person name="McCann A."/>
            <person name="Guo C."/>
            <person name="Argimon S."/>
            <person name="Zhang W."/>
            <person name="Yang X."/>
            <person name="Jeffery I.B."/>
            <person name="Cooney J.C."/>
            <person name="Kagawa T.F."/>
            <person name="Liu W."/>
            <person name="Song Y."/>
            <person name="Salvetti E."/>
            <person name="Wrobel A."/>
            <person name="Rasinkangas P."/>
            <person name="Parkhill J."/>
            <person name="Rea M.C."/>
            <person name="O'Sullivan O."/>
            <person name="Ritari J."/>
            <person name="Douillard F.P."/>
            <person name="Paul Ross R."/>
            <person name="Yang R."/>
            <person name="Briner A.E."/>
            <person name="Felis G.E."/>
            <person name="de Vos W.M."/>
            <person name="Barrangou R."/>
            <person name="Klaenhammer T.R."/>
            <person name="Caufield P.W."/>
            <person name="Cui Y."/>
            <person name="Zhang H."/>
            <person name="O'Toole P.W."/>
        </authorList>
    </citation>
    <scope>NUCLEOTIDE SEQUENCE [LARGE SCALE GENOMIC DNA]</scope>
    <source>
        <strain evidence="2 3">DSM 18793</strain>
    </source>
</reference>
<dbReference type="InterPro" id="IPR006998">
    <property type="entry name" value="DltD"/>
</dbReference>
<dbReference type="RefSeq" id="WP_056995207.1">
    <property type="nucleotide sequence ID" value="NZ_AZGC01000005.1"/>
</dbReference>
<dbReference type="PIRSF" id="PIRSF021438">
    <property type="entry name" value="DltD"/>
    <property type="match status" value="1"/>
</dbReference>
<evidence type="ECO:0000313" key="2">
    <source>
        <dbReference type="EMBL" id="KRL96467.1"/>
    </source>
</evidence>
<dbReference type="EMBL" id="AZGC01000005">
    <property type="protein sequence ID" value="KRL96467.1"/>
    <property type="molecule type" value="Genomic_DNA"/>
</dbReference>
<accession>A0A0R1UYY6</accession>
<evidence type="ECO:0000256" key="1">
    <source>
        <dbReference type="PIRNR" id="PIRNR021438"/>
    </source>
</evidence>
<dbReference type="AlphaFoldDB" id="A0A0R1UYY6"/>
<keyword evidence="1" id="KW-1003">Cell membrane</keyword>
<dbReference type="OrthoDB" id="1700484at2"/>
<evidence type="ECO:0000313" key="3">
    <source>
        <dbReference type="Proteomes" id="UP000051084"/>
    </source>
</evidence>
<proteinExistence type="inferred from homology"/>
<name>A0A0R1UYY6_9LACO</name>
<keyword evidence="1" id="KW-0472">Membrane</keyword>
<dbReference type="GO" id="GO:0005886">
    <property type="term" value="C:plasma membrane"/>
    <property type="evidence" value="ECO:0007669"/>
    <property type="project" value="UniProtKB-UniRule"/>
</dbReference>
<dbReference type="Pfam" id="PF04914">
    <property type="entry name" value="DltD"/>
    <property type="match status" value="1"/>
</dbReference>
<organism evidence="2 3">
    <name type="scientific">Limosilactobacillus equigenerosi DSM 18793 = JCM 14505</name>
    <dbReference type="NCBI Taxonomy" id="1423742"/>
    <lineage>
        <taxon>Bacteria</taxon>
        <taxon>Bacillati</taxon>
        <taxon>Bacillota</taxon>
        <taxon>Bacilli</taxon>
        <taxon>Lactobacillales</taxon>
        <taxon>Lactobacillaceae</taxon>
        <taxon>Limosilactobacillus</taxon>
    </lineage>
</organism>
<dbReference type="PANTHER" id="PTHR40039:SF1">
    <property type="entry name" value="PROTEIN DLTD"/>
    <property type="match status" value="1"/>
</dbReference>
<protein>
    <recommendedName>
        <fullName evidence="1">Protein DltD</fullName>
    </recommendedName>
</protein>
<dbReference type="InterPro" id="IPR023896">
    <property type="entry name" value="LTA_DltD"/>
</dbReference>
<comment type="caution">
    <text evidence="2">The sequence shown here is derived from an EMBL/GenBank/DDBJ whole genome shotgun (WGS) entry which is preliminary data.</text>
</comment>
<gene>
    <name evidence="2" type="ORF">FC21_GL001215</name>
</gene>
<dbReference type="NCBIfam" id="TIGR04092">
    <property type="entry name" value="LTA_DltD"/>
    <property type="match status" value="1"/>
</dbReference>
<dbReference type="UniPathway" id="UPA00556"/>
<comment type="pathway">
    <text evidence="1">Cell wall biogenesis; lipoteichoic acid biosynthesis.</text>
</comment>
<dbReference type="STRING" id="417373.GCA_001570685_00032"/>
<dbReference type="PANTHER" id="PTHR40039">
    <property type="entry name" value="PROTEIN DLTD"/>
    <property type="match status" value="1"/>
</dbReference>